<dbReference type="SUPFAM" id="SSF58100">
    <property type="entry name" value="Bacterial hemolysins"/>
    <property type="match status" value="1"/>
</dbReference>
<name>A0A316WC91_9FLAO</name>
<dbReference type="AlphaFoldDB" id="A0A316WC91"/>
<dbReference type="RefSeq" id="WP_103232481.1">
    <property type="nucleotide sequence ID" value="NZ_PPEG02000016.1"/>
</dbReference>
<dbReference type="GO" id="GO:0016020">
    <property type="term" value="C:membrane"/>
    <property type="evidence" value="ECO:0007669"/>
    <property type="project" value="InterPro"/>
</dbReference>
<evidence type="ECO:0000313" key="2">
    <source>
        <dbReference type="Proteomes" id="UP000236413"/>
    </source>
</evidence>
<reference evidence="1 2" key="1">
    <citation type="submission" date="2018-04" db="EMBL/GenBank/DDBJ databases">
        <title>Chryseobacterium oncorhynchi 701B-08T from rainbow trout, and Chryseobacterium viscerum 687B-08T from diseased fish.</title>
        <authorList>
            <person name="Jeong J.-J."/>
            <person name="Lee Y.J."/>
            <person name="Pathiraja D."/>
            <person name="Park B."/>
            <person name="Choi I.-G."/>
            <person name="Kim K.D."/>
        </authorList>
    </citation>
    <scope>NUCLEOTIDE SEQUENCE [LARGE SCALE GENOMIC DNA]</scope>
    <source>
        <strain evidence="1 2">687B-08</strain>
    </source>
</reference>
<dbReference type="Pfam" id="PF05791">
    <property type="entry name" value="Bacillus_HBL"/>
    <property type="match status" value="1"/>
</dbReference>
<accession>A0A316WC91</accession>
<dbReference type="InterPro" id="IPR008414">
    <property type="entry name" value="HBL"/>
</dbReference>
<dbReference type="Proteomes" id="UP000236413">
    <property type="component" value="Unassembled WGS sequence"/>
</dbReference>
<gene>
    <name evidence="1" type="ORF">C1634_025205</name>
</gene>
<sequence length="304" mass="33520">MIQIVNTNTDFRNPDISQEDLKQTASSATVVTNYAQASITAVPVLRNMPDWYVPINTDIKTVQGNSRNWISQICPRISRQIPQTIIDFNGQFQRSGHNLGNIFGAISKQPSGKPTIAQRKSVTDLLSDILAQVNTQQKNVTETLSAVSAYVTTVNNNQQMLANDLSIATSKFLDGAKSVAEMTAVIGENFIDNNILGPCSVIVNINMNISLKVSGLNINPALITIIYAKAILENQLGNMRLSQLAVQNILDAWAITHKKFELVISDLNDAADDDYASCFKQLDFEVAQRQWQQLADFAQNLMTT</sequence>
<evidence type="ECO:0000313" key="1">
    <source>
        <dbReference type="EMBL" id="PWN57953.1"/>
    </source>
</evidence>
<comment type="caution">
    <text evidence="1">The sequence shown here is derived from an EMBL/GenBank/DDBJ whole genome shotgun (WGS) entry which is preliminary data.</text>
</comment>
<proteinExistence type="predicted"/>
<dbReference type="Gene3D" id="1.20.1170.10">
    <property type="match status" value="2"/>
</dbReference>
<protein>
    <submittedName>
        <fullName evidence="1">Uncharacterized protein</fullName>
    </submittedName>
</protein>
<dbReference type="EMBL" id="PPEG02000016">
    <property type="protein sequence ID" value="PWN57953.1"/>
    <property type="molecule type" value="Genomic_DNA"/>
</dbReference>
<organism evidence="1 2">
    <name type="scientific">Chryseobacterium viscerum</name>
    <dbReference type="NCBI Taxonomy" id="1037377"/>
    <lineage>
        <taxon>Bacteria</taxon>
        <taxon>Pseudomonadati</taxon>
        <taxon>Bacteroidota</taxon>
        <taxon>Flavobacteriia</taxon>
        <taxon>Flavobacteriales</taxon>
        <taxon>Weeksellaceae</taxon>
        <taxon>Chryseobacterium group</taxon>
        <taxon>Chryseobacterium</taxon>
    </lineage>
</organism>